<feature type="region of interest" description="Disordered" evidence="1">
    <location>
        <begin position="134"/>
        <end position="186"/>
    </location>
</feature>
<evidence type="ECO:0000313" key="3">
    <source>
        <dbReference type="Proteomes" id="UP000604273"/>
    </source>
</evidence>
<evidence type="ECO:0000313" key="2">
    <source>
        <dbReference type="EMBL" id="KAF4960484.1"/>
    </source>
</evidence>
<organism evidence="2 3">
    <name type="scientific">Fusarium gaditjirri</name>
    <dbReference type="NCBI Taxonomy" id="282569"/>
    <lineage>
        <taxon>Eukaryota</taxon>
        <taxon>Fungi</taxon>
        <taxon>Dikarya</taxon>
        <taxon>Ascomycota</taxon>
        <taxon>Pezizomycotina</taxon>
        <taxon>Sordariomycetes</taxon>
        <taxon>Hypocreomycetidae</taxon>
        <taxon>Hypocreales</taxon>
        <taxon>Nectriaceae</taxon>
        <taxon>Fusarium</taxon>
        <taxon>Fusarium nisikadoi species complex</taxon>
    </lineage>
</organism>
<name>A0A8H4X4A2_9HYPO</name>
<feature type="region of interest" description="Disordered" evidence="1">
    <location>
        <begin position="92"/>
        <end position="112"/>
    </location>
</feature>
<reference evidence="2" key="1">
    <citation type="journal article" date="2020" name="BMC Genomics">
        <title>Correction to: Identification and distribution of gene clusters required for synthesis of sphingolipid metabolism inhibitors in diverse species of the filamentous fungus Fusarium.</title>
        <authorList>
            <person name="Kim H.S."/>
            <person name="Lohmar J.M."/>
            <person name="Busman M."/>
            <person name="Brown D.W."/>
            <person name="Naumann T.A."/>
            <person name="Divon H.H."/>
            <person name="Lysoe E."/>
            <person name="Uhlig S."/>
            <person name="Proctor R.H."/>
        </authorList>
    </citation>
    <scope>NUCLEOTIDE SEQUENCE</scope>
    <source>
        <strain evidence="2">NRRL 45417</strain>
    </source>
</reference>
<dbReference type="OrthoDB" id="5058150at2759"/>
<feature type="region of interest" description="Disordered" evidence="1">
    <location>
        <begin position="1"/>
        <end position="20"/>
    </location>
</feature>
<dbReference type="EMBL" id="JABFAI010000021">
    <property type="protein sequence ID" value="KAF4960484.1"/>
    <property type="molecule type" value="Genomic_DNA"/>
</dbReference>
<dbReference type="Proteomes" id="UP000604273">
    <property type="component" value="Unassembled WGS sequence"/>
</dbReference>
<sequence length="199" mass="22180">MSVNFKSLHSQKRKPSPMSALFRPSKISTIQAAMAQLLPAERQARQGRALLSLNASISRTLLTIEPECQLARQLRKIQTQIRRHILATLVEEETEDTAQGPNQHETFLGDILPHPDAILPSIEQELCHESVRLSSPTACGTPDETPEQQRRPTTARMKESDNASDDSPMTKKRAAEDEFGSAAKRPKTWLSVMTRGLFA</sequence>
<proteinExistence type="predicted"/>
<comment type="caution">
    <text evidence="2">The sequence shown here is derived from an EMBL/GenBank/DDBJ whole genome shotgun (WGS) entry which is preliminary data.</text>
</comment>
<dbReference type="AlphaFoldDB" id="A0A8H4X4A2"/>
<keyword evidence="3" id="KW-1185">Reference proteome</keyword>
<reference evidence="2" key="2">
    <citation type="submission" date="2020-05" db="EMBL/GenBank/DDBJ databases">
        <authorList>
            <person name="Kim H.-S."/>
            <person name="Proctor R.H."/>
            <person name="Brown D.W."/>
        </authorList>
    </citation>
    <scope>NUCLEOTIDE SEQUENCE</scope>
    <source>
        <strain evidence="2">NRRL 45417</strain>
    </source>
</reference>
<gene>
    <name evidence="2" type="ORF">FGADI_926</name>
</gene>
<protein>
    <submittedName>
        <fullName evidence="2">Uncharacterized protein</fullName>
    </submittedName>
</protein>
<accession>A0A8H4X4A2</accession>
<evidence type="ECO:0000256" key="1">
    <source>
        <dbReference type="SAM" id="MobiDB-lite"/>
    </source>
</evidence>